<comment type="caution">
    <text evidence="2">The sequence shown here is derived from an EMBL/GenBank/DDBJ whole genome shotgun (WGS) entry which is preliminary data.</text>
</comment>
<dbReference type="RefSeq" id="XP_064709361.1">
    <property type="nucleotide sequence ID" value="XM_064854635.1"/>
</dbReference>
<feature type="region of interest" description="Disordered" evidence="1">
    <location>
        <begin position="50"/>
        <end position="98"/>
    </location>
</feature>
<dbReference type="EMBL" id="JAVRRD010000005">
    <property type="protein sequence ID" value="KAK5058838.1"/>
    <property type="molecule type" value="Genomic_DNA"/>
</dbReference>
<organism evidence="2 3">
    <name type="scientific">Exophiala bonariae</name>
    <dbReference type="NCBI Taxonomy" id="1690606"/>
    <lineage>
        <taxon>Eukaryota</taxon>
        <taxon>Fungi</taxon>
        <taxon>Dikarya</taxon>
        <taxon>Ascomycota</taxon>
        <taxon>Pezizomycotina</taxon>
        <taxon>Eurotiomycetes</taxon>
        <taxon>Chaetothyriomycetidae</taxon>
        <taxon>Chaetothyriales</taxon>
        <taxon>Herpotrichiellaceae</taxon>
        <taxon>Exophiala</taxon>
    </lineage>
</organism>
<dbReference type="GeneID" id="89979256"/>
<reference evidence="2 3" key="1">
    <citation type="submission" date="2023-08" db="EMBL/GenBank/DDBJ databases">
        <title>Black Yeasts Isolated from many extreme environments.</title>
        <authorList>
            <person name="Coleine C."/>
            <person name="Stajich J.E."/>
            <person name="Selbmann L."/>
        </authorList>
    </citation>
    <scope>NUCLEOTIDE SEQUENCE [LARGE SCALE GENOMIC DNA]</scope>
    <source>
        <strain evidence="2 3">CCFEE 5792</strain>
    </source>
</reference>
<accession>A0AAV9NIE3</accession>
<proteinExistence type="predicted"/>
<protein>
    <recommendedName>
        <fullName evidence="4">EKC/KEOPS complex subunit GON7</fullName>
    </recommendedName>
</protein>
<name>A0AAV9NIE3_9EURO</name>
<keyword evidence="3" id="KW-1185">Reference proteome</keyword>
<gene>
    <name evidence="2" type="ORF">LTR84_011102</name>
</gene>
<feature type="compositionally biased region" description="Basic and acidic residues" evidence="1">
    <location>
        <begin position="50"/>
        <end position="74"/>
    </location>
</feature>
<dbReference type="AlphaFoldDB" id="A0AAV9NIE3"/>
<dbReference type="Proteomes" id="UP001358417">
    <property type="component" value="Unassembled WGS sequence"/>
</dbReference>
<evidence type="ECO:0008006" key="4">
    <source>
        <dbReference type="Google" id="ProtNLM"/>
    </source>
</evidence>
<evidence type="ECO:0000313" key="3">
    <source>
        <dbReference type="Proteomes" id="UP001358417"/>
    </source>
</evidence>
<sequence length="98" mass="11085">MTSTDIREAEQPDPESEASLTKFANSIASHTQMVTKYLEFKMASRAAAVQREEERKASKANPLERKCPLDEPRGKMAPAKRKMDDGRTEILSCKRQKT</sequence>
<evidence type="ECO:0000256" key="1">
    <source>
        <dbReference type="SAM" id="MobiDB-lite"/>
    </source>
</evidence>
<evidence type="ECO:0000313" key="2">
    <source>
        <dbReference type="EMBL" id="KAK5058838.1"/>
    </source>
</evidence>